<comment type="caution">
    <text evidence="21">The sequence shown here is derived from an EMBL/GenBank/DDBJ whole genome shotgun (WGS) entry which is preliminary data.</text>
</comment>
<feature type="transmembrane region" description="Helical" evidence="20">
    <location>
        <begin position="302"/>
        <end position="320"/>
    </location>
</feature>
<keyword evidence="22" id="KW-1185">Reference proteome</keyword>
<dbReference type="PANTHER" id="PTHR46382:SF1">
    <property type="entry name" value="PHOSPHATIDATE CYTIDYLYLTRANSFERASE"/>
    <property type="match status" value="1"/>
</dbReference>
<feature type="transmembrane region" description="Helical" evidence="20">
    <location>
        <begin position="164"/>
        <end position="184"/>
    </location>
</feature>
<evidence type="ECO:0000256" key="9">
    <source>
        <dbReference type="ARBA" id="ARBA00022516"/>
    </source>
</evidence>
<feature type="transmembrane region" description="Helical" evidence="20">
    <location>
        <begin position="60"/>
        <end position="78"/>
    </location>
</feature>
<dbReference type="GO" id="GO:0005886">
    <property type="term" value="C:plasma membrane"/>
    <property type="evidence" value="ECO:0007669"/>
    <property type="project" value="UniProtKB-SubCell"/>
</dbReference>
<evidence type="ECO:0000256" key="13">
    <source>
        <dbReference type="ARBA" id="ARBA00022989"/>
    </source>
</evidence>
<evidence type="ECO:0000256" key="17">
    <source>
        <dbReference type="ARBA" id="ARBA00023264"/>
    </source>
</evidence>
<dbReference type="EMBL" id="RCZM01000004">
    <property type="protein sequence ID" value="TPG16236.1"/>
    <property type="molecule type" value="Genomic_DNA"/>
</dbReference>
<name>A0A502CWP6_9MICO</name>
<keyword evidence="13 20" id="KW-1133">Transmembrane helix</keyword>
<evidence type="ECO:0000256" key="18">
    <source>
        <dbReference type="RuleBase" id="RU003938"/>
    </source>
</evidence>
<organism evidence="21 22">
    <name type="scientific">Pedococcus bigeumensis</name>
    <dbReference type="NCBI Taxonomy" id="433644"/>
    <lineage>
        <taxon>Bacteria</taxon>
        <taxon>Bacillati</taxon>
        <taxon>Actinomycetota</taxon>
        <taxon>Actinomycetes</taxon>
        <taxon>Micrococcales</taxon>
        <taxon>Intrasporangiaceae</taxon>
        <taxon>Pedococcus</taxon>
    </lineage>
</organism>
<dbReference type="GO" id="GO:0016024">
    <property type="term" value="P:CDP-diacylglycerol biosynthetic process"/>
    <property type="evidence" value="ECO:0007669"/>
    <property type="project" value="UniProtKB-UniPathway"/>
</dbReference>
<gene>
    <name evidence="21" type="ORF">EAH86_13595</name>
</gene>
<dbReference type="AlphaFoldDB" id="A0A502CWP6"/>
<comment type="similarity">
    <text evidence="5 18">Belongs to the CDS family.</text>
</comment>
<dbReference type="InterPro" id="IPR000374">
    <property type="entry name" value="PC_trans"/>
</dbReference>
<evidence type="ECO:0000256" key="19">
    <source>
        <dbReference type="SAM" id="MobiDB-lite"/>
    </source>
</evidence>
<feature type="region of interest" description="Disordered" evidence="19">
    <location>
        <begin position="1"/>
        <end position="56"/>
    </location>
</feature>
<evidence type="ECO:0000256" key="10">
    <source>
        <dbReference type="ARBA" id="ARBA00022679"/>
    </source>
</evidence>
<dbReference type="RefSeq" id="WP_140741598.1">
    <property type="nucleotide sequence ID" value="NZ_RCZM01000004.1"/>
</dbReference>
<evidence type="ECO:0000256" key="1">
    <source>
        <dbReference type="ARBA" id="ARBA00001698"/>
    </source>
</evidence>
<evidence type="ECO:0000256" key="12">
    <source>
        <dbReference type="ARBA" id="ARBA00022695"/>
    </source>
</evidence>
<evidence type="ECO:0000256" key="15">
    <source>
        <dbReference type="ARBA" id="ARBA00023136"/>
    </source>
</evidence>
<keyword evidence="10 18" id="KW-0808">Transferase</keyword>
<dbReference type="UniPathway" id="UPA00557">
    <property type="reaction ID" value="UER00614"/>
</dbReference>
<feature type="transmembrane region" description="Helical" evidence="20">
    <location>
        <begin position="84"/>
        <end position="100"/>
    </location>
</feature>
<evidence type="ECO:0000256" key="7">
    <source>
        <dbReference type="ARBA" id="ARBA00019373"/>
    </source>
</evidence>
<dbReference type="Proteomes" id="UP000317722">
    <property type="component" value="Unassembled WGS sequence"/>
</dbReference>
<comment type="pathway">
    <text evidence="4">Lipid metabolism.</text>
</comment>
<evidence type="ECO:0000313" key="21">
    <source>
        <dbReference type="EMBL" id="TPG16236.1"/>
    </source>
</evidence>
<proteinExistence type="inferred from homology"/>
<evidence type="ECO:0000256" key="6">
    <source>
        <dbReference type="ARBA" id="ARBA00012487"/>
    </source>
</evidence>
<evidence type="ECO:0000256" key="2">
    <source>
        <dbReference type="ARBA" id="ARBA00004651"/>
    </source>
</evidence>
<evidence type="ECO:0000256" key="3">
    <source>
        <dbReference type="ARBA" id="ARBA00005119"/>
    </source>
</evidence>
<protein>
    <recommendedName>
        <fullName evidence="7 18">Phosphatidate cytidylyltransferase</fullName>
        <ecNumber evidence="6 18">2.7.7.41</ecNumber>
    </recommendedName>
</protein>
<dbReference type="PROSITE" id="PS01315">
    <property type="entry name" value="CDS"/>
    <property type="match status" value="1"/>
</dbReference>
<dbReference type="OrthoDB" id="9799199at2"/>
<keyword evidence="14" id="KW-0443">Lipid metabolism</keyword>
<dbReference type="Pfam" id="PF01148">
    <property type="entry name" value="CTP_transf_1"/>
    <property type="match status" value="1"/>
</dbReference>
<dbReference type="EC" id="2.7.7.41" evidence="6 18"/>
<accession>A0A502CWP6</accession>
<comment type="catalytic activity">
    <reaction evidence="1 18">
        <text>a 1,2-diacyl-sn-glycero-3-phosphate + CTP + H(+) = a CDP-1,2-diacyl-sn-glycerol + diphosphate</text>
        <dbReference type="Rhea" id="RHEA:16229"/>
        <dbReference type="ChEBI" id="CHEBI:15378"/>
        <dbReference type="ChEBI" id="CHEBI:33019"/>
        <dbReference type="ChEBI" id="CHEBI:37563"/>
        <dbReference type="ChEBI" id="CHEBI:58332"/>
        <dbReference type="ChEBI" id="CHEBI:58608"/>
        <dbReference type="EC" id="2.7.7.41"/>
    </reaction>
</comment>
<keyword evidence="17" id="KW-1208">Phospholipid metabolism</keyword>
<dbReference type="PANTHER" id="PTHR46382">
    <property type="entry name" value="PHOSPHATIDATE CYTIDYLYLTRANSFERASE"/>
    <property type="match status" value="1"/>
</dbReference>
<feature type="transmembrane region" description="Helical" evidence="20">
    <location>
        <begin position="231"/>
        <end position="249"/>
    </location>
</feature>
<evidence type="ECO:0000256" key="5">
    <source>
        <dbReference type="ARBA" id="ARBA00010185"/>
    </source>
</evidence>
<feature type="transmembrane region" description="Helical" evidence="20">
    <location>
        <begin position="134"/>
        <end position="152"/>
    </location>
</feature>
<sequence length="323" mass="32712">MNVPQSRRDRRAARIAPDGAGSDAPGTSPSPDPTQDAGAADGSVTTPAQGARPSRAGRNLPAAIGVGLGLGALIVGSLVLRKELMLVIIVVAIGVGVWELRRALAQVSINVPLVPSLVGSISMLISAYVGGGEALVVTVGLTCVGILLWRIADGVLDAVRDIAGGFFVAVYPSFLAGFAALMLATPHDGARRVFLFLLVAVLSDVGGYAAGVLFGKHPMAPSVSPKKSWEGFAGSVVACVVGGSIAVVLTLDGPWWGGALLGASAAIAATVGDLTESTIKRDLGIKDMGTLLPGHGGIMDRLDSVLLVAPLAWALLAWVVPPA</sequence>
<keyword evidence="8" id="KW-1003">Cell membrane</keyword>
<feature type="transmembrane region" description="Helical" evidence="20">
    <location>
        <begin position="255"/>
        <end position="274"/>
    </location>
</feature>
<evidence type="ECO:0000256" key="16">
    <source>
        <dbReference type="ARBA" id="ARBA00023209"/>
    </source>
</evidence>
<reference evidence="21 22" key="1">
    <citation type="journal article" date="2019" name="Environ. Microbiol.">
        <title>Species interactions and distinct microbial communities in high Arctic permafrost affected cryosols are associated with the CH4 and CO2 gas fluxes.</title>
        <authorList>
            <person name="Altshuler I."/>
            <person name="Hamel J."/>
            <person name="Turney S."/>
            <person name="Magnuson E."/>
            <person name="Levesque R."/>
            <person name="Greer C."/>
            <person name="Whyte L.G."/>
        </authorList>
    </citation>
    <scope>NUCLEOTIDE SEQUENCE [LARGE SCALE GENOMIC DNA]</scope>
    <source>
        <strain evidence="21 22">S9.3A</strain>
    </source>
</reference>
<feature type="transmembrane region" description="Helical" evidence="20">
    <location>
        <begin position="107"/>
        <end position="128"/>
    </location>
</feature>
<keyword evidence="11 18" id="KW-0812">Transmembrane</keyword>
<evidence type="ECO:0000256" key="11">
    <source>
        <dbReference type="ARBA" id="ARBA00022692"/>
    </source>
</evidence>
<keyword evidence="15 20" id="KW-0472">Membrane</keyword>
<keyword evidence="9" id="KW-0444">Lipid biosynthesis</keyword>
<comment type="subcellular location">
    <subcellularLocation>
        <location evidence="2">Cell membrane</location>
        <topology evidence="2">Multi-pass membrane protein</topology>
    </subcellularLocation>
</comment>
<evidence type="ECO:0000313" key="22">
    <source>
        <dbReference type="Proteomes" id="UP000317722"/>
    </source>
</evidence>
<evidence type="ECO:0000256" key="8">
    <source>
        <dbReference type="ARBA" id="ARBA00022475"/>
    </source>
</evidence>
<evidence type="ECO:0000256" key="20">
    <source>
        <dbReference type="SAM" id="Phobius"/>
    </source>
</evidence>
<dbReference type="GO" id="GO:0004605">
    <property type="term" value="F:phosphatidate cytidylyltransferase activity"/>
    <property type="evidence" value="ECO:0007669"/>
    <property type="project" value="UniProtKB-EC"/>
</dbReference>
<evidence type="ECO:0000256" key="4">
    <source>
        <dbReference type="ARBA" id="ARBA00005189"/>
    </source>
</evidence>
<keyword evidence="16" id="KW-0594">Phospholipid biosynthesis</keyword>
<feature type="transmembrane region" description="Helical" evidence="20">
    <location>
        <begin position="190"/>
        <end position="210"/>
    </location>
</feature>
<evidence type="ECO:0000256" key="14">
    <source>
        <dbReference type="ARBA" id="ARBA00023098"/>
    </source>
</evidence>
<comment type="pathway">
    <text evidence="3 18">Phospholipid metabolism; CDP-diacylglycerol biosynthesis; CDP-diacylglycerol from sn-glycerol 3-phosphate: step 3/3.</text>
</comment>
<keyword evidence="12 18" id="KW-0548">Nucleotidyltransferase</keyword>